<keyword evidence="3" id="KW-1185">Reference proteome</keyword>
<evidence type="ECO:0000313" key="3">
    <source>
        <dbReference type="Proteomes" id="UP000886595"/>
    </source>
</evidence>
<dbReference type="EMBL" id="JAAMPC010000016">
    <property type="protein sequence ID" value="KAG2251817.1"/>
    <property type="molecule type" value="Genomic_DNA"/>
</dbReference>
<feature type="region of interest" description="Disordered" evidence="1">
    <location>
        <begin position="23"/>
        <end position="68"/>
    </location>
</feature>
<sequence length="68" mass="8120">MERKWIDSTRIHSLLSLRVRDMSPQDEMPLNFTDRKVTSKGSNQHGPPETHWKHEPRVDNEREDAHCR</sequence>
<feature type="compositionally biased region" description="Basic and acidic residues" evidence="1">
    <location>
        <begin position="48"/>
        <end position="68"/>
    </location>
</feature>
<evidence type="ECO:0000313" key="2">
    <source>
        <dbReference type="EMBL" id="KAG2251817.1"/>
    </source>
</evidence>
<organism evidence="2 3">
    <name type="scientific">Brassica carinata</name>
    <name type="common">Ethiopian mustard</name>
    <name type="synonym">Abyssinian cabbage</name>
    <dbReference type="NCBI Taxonomy" id="52824"/>
    <lineage>
        <taxon>Eukaryota</taxon>
        <taxon>Viridiplantae</taxon>
        <taxon>Streptophyta</taxon>
        <taxon>Embryophyta</taxon>
        <taxon>Tracheophyta</taxon>
        <taxon>Spermatophyta</taxon>
        <taxon>Magnoliopsida</taxon>
        <taxon>eudicotyledons</taxon>
        <taxon>Gunneridae</taxon>
        <taxon>Pentapetalae</taxon>
        <taxon>rosids</taxon>
        <taxon>malvids</taxon>
        <taxon>Brassicales</taxon>
        <taxon>Brassicaceae</taxon>
        <taxon>Brassiceae</taxon>
        <taxon>Brassica</taxon>
    </lineage>
</organism>
<evidence type="ECO:0000256" key="1">
    <source>
        <dbReference type="SAM" id="MobiDB-lite"/>
    </source>
</evidence>
<protein>
    <submittedName>
        <fullName evidence="2">Uncharacterized protein</fullName>
    </submittedName>
</protein>
<dbReference type="Proteomes" id="UP000886595">
    <property type="component" value="Unassembled WGS sequence"/>
</dbReference>
<name>A0A8X7PJI3_BRACI</name>
<accession>A0A8X7PJI3</accession>
<proteinExistence type="predicted"/>
<gene>
    <name evidence="2" type="ORF">Bca52824_081953</name>
</gene>
<dbReference type="AlphaFoldDB" id="A0A8X7PJI3"/>
<comment type="caution">
    <text evidence="2">The sequence shown here is derived from an EMBL/GenBank/DDBJ whole genome shotgun (WGS) entry which is preliminary data.</text>
</comment>
<reference evidence="2 3" key="1">
    <citation type="submission" date="2020-02" db="EMBL/GenBank/DDBJ databases">
        <authorList>
            <person name="Ma Q."/>
            <person name="Huang Y."/>
            <person name="Song X."/>
            <person name="Pei D."/>
        </authorList>
    </citation>
    <scope>NUCLEOTIDE SEQUENCE [LARGE SCALE GENOMIC DNA]</scope>
    <source>
        <strain evidence="2">Sxm20200214</strain>
        <tissue evidence="2">Leaf</tissue>
    </source>
</reference>